<dbReference type="PROSITE" id="PS00041">
    <property type="entry name" value="HTH_ARAC_FAMILY_1"/>
    <property type="match status" value="1"/>
</dbReference>
<dbReference type="GO" id="GO:0003700">
    <property type="term" value="F:DNA-binding transcription factor activity"/>
    <property type="evidence" value="ECO:0007669"/>
    <property type="project" value="InterPro"/>
</dbReference>
<dbReference type="PANTHER" id="PTHR46796">
    <property type="entry name" value="HTH-TYPE TRANSCRIPTIONAL ACTIVATOR RHAS-RELATED"/>
    <property type="match status" value="1"/>
</dbReference>
<dbReference type="Proteomes" id="UP000184440">
    <property type="component" value="Unassembled WGS sequence"/>
</dbReference>
<dbReference type="InterPro" id="IPR020449">
    <property type="entry name" value="Tscrpt_reg_AraC-type_HTH"/>
</dbReference>
<gene>
    <name evidence="5" type="ORF">SAMN05443668_12633</name>
</gene>
<dbReference type="SUPFAM" id="SSF46689">
    <property type="entry name" value="Homeodomain-like"/>
    <property type="match status" value="1"/>
</dbReference>
<dbReference type="RefSeq" id="WP_073265720.1">
    <property type="nucleotide sequence ID" value="NZ_FRCS01000026.1"/>
</dbReference>
<evidence type="ECO:0000256" key="2">
    <source>
        <dbReference type="ARBA" id="ARBA00023125"/>
    </source>
</evidence>
<feature type="domain" description="HTH araC/xylS-type" evidence="4">
    <location>
        <begin position="212"/>
        <end position="313"/>
    </location>
</feature>
<evidence type="ECO:0000256" key="3">
    <source>
        <dbReference type="ARBA" id="ARBA00023163"/>
    </source>
</evidence>
<dbReference type="AlphaFoldDB" id="A0A1M7RN69"/>
<dbReference type="GO" id="GO:0043565">
    <property type="term" value="F:sequence-specific DNA binding"/>
    <property type="evidence" value="ECO:0007669"/>
    <property type="project" value="InterPro"/>
</dbReference>
<proteinExistence type="predicted"/>
<evidence type="ECO:0000259" key="4">
    <source>
        <dbReference type="PROSITE" id="PS01124"/>
    </source>
</evidence>
<keyword evidence="1" id="KW-0805">Transcription regulation</keyword>
<dbReference type="InterPro" id="IPR050204">
    <property type="entry name" value="AraC_XylS_family_regulators"/>
</dbReference>
<dbReference type="SMART" id="SM00342">
    <property type="entry name" value="HTH_ARAC"/>
    <property type="match status" value="1"/>
</dbReference>
<dbReference type="PANTHER" id="PTHR46796:SF6">
    <property type="entry name" value="ARAC SUBFAMILY"/>
    <property type="match status" value="1"/>
</dbReference>
<dbReference type="OrthoDB" id="9799345at2"/>
<name>A0A1M7RN69_9ACTN</name>
<dbReference type="Gene3D" id="1.10.10.60">
    <property type="entry name" value="Homeodomain-like"/>
    <property type="match status" value="1"/>
</dbReference>
<dbReference type="STRING" id="134849.SAMN05443668_12633"/>
<dbReference type="InterPro" id="IPR018062">
    <property type="entry name" value="HTH_AraC-typ_CS"/>
</dbReference>
<dbReference type="Pfam" id="PF12833">
    <property type="entry name" value="HTH_18"/>
    <property type="match status" value="1"/>
</dbReference>
<sequence>MTLLLDTDRLDAPDRADAVRQALSMTCTGTRVAFDDSPLGVTAQMNLWTLGSAAQLFTTVSTGLTIQLPSKPLAVPAEQLSITLHEHAGGRHLQHGVLQEIGPDDTTMIDMTAAYRWQAIGYGPSRAVIVDVDTLGLTVDDVRRAIPTFRQNPLRALVHSHLAQLFARADELAASPAAAAIGAATVDLLRALVQVPLGGAHTRQARYDTLLARVTSYVRTHLREPDLSPARVAAAHHISVRHLHAVWSSTGSTLEQWVMAERLAGARVELHAPGPHVRSIAQIAHDWGFTDASHFSRRFRHAYQVTPGDFRRQARSA</sequence>
<keyword evidence="2 5" id="KW-0238">DNA-binding</keyword>
<dbReference type="InterPro" id="IPR018060">
    <property type="entry name" value="HTH_AraC"/>
</dbReference>
<dbReference type="PROSITE" id="PS01124">
    <property type="entry name" value="HTH_ARAC_FAMILY_2"/>
    <property type="match status" value="1"/>
</dbReference>
<dbReference type="InterPro" id="IPR009057">
    <property type="entry name" value="Homeodomain-like_sf"/>
</dbReference>
<reference evidence="5 6" key="1">
    <citation type="submission" date="2016-11" db="EMBL/GenBank/DDBJ databases">
        <authorList>
            <person name="Jaros S."/>
            <person name="Januszkiewicz K."/>
            <person name="Wedrychowicz H."/>
        </authorList>
    </citation>
    <scope>NUCLEOTIDE SEQUENCE [LARGE SCALE GENOMIC DNA]</scope>
    <source>
        <strain evidence="5 6">DSM 46144</strain>
    </source>
</reference>
<protein>
    <submittedName>
        <fullName evidence="5">AraC-type DNA-binding protein</fullName>
    </submittedName>
</protein>
<evidence type="ECO:0000256" key="1">
    <source>
        <dbReference type="ARBA" id="ARBA00023015"/>
    </source>
</evidence>
<organism evidence="5 6">
    <name type="scientific">Cryptosporangium aurantiacum</name>
    <dbReference type="NCBI Taxonomy" id="134849"/>
    <lineage>
        <taxon>Bacteria</taxon>
        <taxon>Bacillati</taxon>
        <taxon>Actinomycetota</taxon>
        <taxon>Actinomycetes</taxon>
        <taxon>Cryptosporangiales</taxon>
        <taxon>Cryptosporangiaceae</taxon>
        <taxon>Cryptosporangium</taxon>
    </lineage>
</organism>
<accession>A0A1M7RN69</accession>
<evidence type="ECO:0000313" key="5">
    <source>
        <dbReference type="EMBL" id="SHN47651.1"/>
    </source>
</evidence>
<dbReference type="EMBL" id="FRCS01000026">
    <property type="protein sequence ID" value="SHN47651.1"/>
    <property type="molecule type" value="Genomic_DNA"/>
</dbReference>
<evidence type="ECO:0000313" key="6">
    <source>
        <dbReference type="Proteomes" id="UP000184440"/>
    </source>
</evidence>
<keyword evidence="6" id="KW-1185">Reference proteome</keyword>
<keyword evidence="3" id="KW-0804">Transcription</keyword>
<dbReference type="PRINTS" id="PR00032">
    <property type="entry name" value="HTHARAC"/>
</dbReference>